<evidence type="ECO:0000259" key="10">
    <source>
        <dbReference type="Pfam" id="PF07055"/>
    </source>
</evidence>
<dbReference type="Pfam" id="PF07055">
    <property type="entry name" value="Eno-Rase_FAD_bd"/>
    <property type="match status" value="1"/>
</dbReference>
<evidence type="ECO:0000256" key="9">
    <source>
        <dbReference type="HAMAP-Rule" id="MF_01838"/>
    </source>
</evidence>
<evidence type="ECO:0000259" key="12">
    <source>
        <dbReference type="Pfam" id="PF12242"/>
    </source>
</evidence>
<dbReference type="Proteomes" id="UP000622580">
    <property type="component" value="Unassembled WGS sequence"/>
</dbReference>
<dbReference type="Pfam" id="PF12242">
    <property type="entry name" value="Eno-Rase_NADH_b"/>
    <property type="match status" value="1"/>
</dbReference>
<comment type="similarity">
    <text evidence="9">Belongs to the TER reductase family.</text>
</comment>
<evidence type="ECO:0000256" key="6">
    <source>
        <dbReference type="ARBA" id="ARBA00023098"/>
    </source>
</evidence>
<keyword evidence="4 9" id="KW-0560">Oxidoreductase</keyword>
<dbReference type="EMBL" id="JAGSGD010000001">
    <property type="protein sequence ID" value="MBR7617874.1"/>
    <property type="molecule type" value="Genomic_DNA"/>
</dbReference>
<dbReference type="InterPro" id="IPR050048">
    <property type="entry name" value="FabV-like_NADH_b"/>
</dbReference>
<evidence type="ECO:0000313" key="15">
    <source>
        <dbReference type="Proteomes" id="UP000622580"/>
    </source>
</evidence>
<keyword evidence="2 9" id="KW-0444">Lipid biosynthesis</keyword>
<evidence type="ECO:0000256" key="3">
    <source>
        <dbReference type="ARBA" id="ARBA00022832"/>
    </source>
</evidence>
<dbReference type="InterPro" id="IPR010758">
    <property type="entry name" value="Trans-2-enoyl-CoA_reductase"/>
</dbReference>
<dbReference type="GO" id="GO:0051287">
    <property type="term" value="F:NAD binding"/>
    <property type="evidence" value="ECO:0007669"/>
    <property type="project" value="UniProtKB-UniRule"/>
</dbReference>
<name>A0A941CYK2_9CAUL</name>
<evidence type="ECO:0000256" key="8">
    <source>
        <dbReference type="ARBA" id="ARBA00048302"/>
    </source>
</evidence>
<proteinExistence type="inferred from homology"/>
<evidence type="ECO:0000256" key="7">
    <source>
        <dbReference type="ARBA" id="ARBA00023160"/>
    </source>
</evidence>
<feature type="binding site" evidence="9">
    <location>
        <position position="225"/>
    </location>
    <ligand>
        <name>substrate</name>
    </ligand>
</feature>
<dbReference type="GO" id="GO:0004318">
    <property type="term" value="F:enoyl-[acyl-carrier-protein] reductase (NADH) activity"/>
    <property type="evidence" value="ECO:0007669"/>
    <property type="project" value="UniProtKB-UniRule"/>
</dbReference>
<dbReference type="PANTHER" id="PTHR37480">
    <property type="entry name" value="ENOYL-[ACYL-CARRIER-PROTEIN] REDUCTASE [NADH]"/>
    <property type="match status" value="1"/>
</dbReference>
<comment type="pathway">
    <text evidence="9">Lipid metabolism; fatty acid biosynthesis.</text>
</comment>
<dbReference type="HAMAP" id="MF_01838">
    <property type="entry name" value="FabV_reductase"/>
    <property type="match status" value="1"/>
</dbReference>
<dbReference type="GO" id="GO:0050343">
    <property type="term" value="F:trans-2-enoyl-CoA reductase (NADH) activity"/>
    <property type="evidence" value="ECO:0007669"/>
    <property type="project" value="UniProtKB-EC"/>
</dbReference>
<comment type="catalytic activity">
    <reaction evidence="8">
        <text>a 2,3-saturated acyl-CoA + NAD(+) = a (2E)-enoyl-CoA + NADH + H(+)</text>
        <dbReference type="Rhea" id="RHEA:18177"/>
        <dbReference type="ChEBI" id="CHEBI:15378"/>
        <dbReference type="ChEBI" id="CHEBI:57540"/>
        <dbReference type="ChEBI" id="CHEBI:57945"/>
        <dbReference type="ChEBI" id="CHEBI:58856"/>
        <dbReference type="ChEBI" id="CHEBI:65111"/>
        <dbReference type="EC" id="1.3.1.44"/>
    </reaction>
</comment>
<feature type="binding site" evidence="9">
    <location>
        <position position="244"/>
    </location>
    <ligand>
        <name>NAD(+)</name>
        <dbReference type="ChEBI" id="CHEBI:57540"/>
    </ligand>
</feature>
<feature type="domain" description="Enoyl reductase FAD binding" evidence="10">
    <location>
        <begin position="320"/>
        <end position="382"/>
    </location>
</feature>
<evidence type="ECO:0000256" key="1">
    <source>
        <dbReference type="ARBA" id="ARBA00011245"/>
    </source>
</evidence>
<feature type="binding site" evidence="9">
    <location>
        <begin position="111"/>
        <end position="112"/>
    </location>
    <ligand>
        <name>NAD(+)</name>
        <dbReference type="ChEBI" id="CHEBI:57540"/>
    </ligand>
</feature>
<dbReference type="AlphaFoldDB" id="A0A941CYK2"/>
<dbReference type="InterPro" id="IPR024906">
    <property type="entry name" value="Eno_Rdtase_FAD-bd_dom"/>
</dbReference>
<feature type="active site" description="Proton donor" evidence="9">
    <location>
        <position position="235"/>
    </location>
</feature>
<dbReference type="EMBL" id="CP068570">
    <property type="protein sequence ID" value="QQZ50501.1"/>
    <property type="molecule type" value="Genomic_DNA"/>
</dbReference>
<dbReference type="InterPro" id="IPR024910">
    <property type="entry name" value="Enoyl-CoA_Rdtase_cat_dom"/>
</dbReference>
<comment type="subunit">
    <text evidence="1 9">Monomer.</text>
</comment>
<evidence type="ECO:0000313" key="13">
    <source>
        <dbReference type="EMBL" id="MBR7617874.1"/>
    </source>
</evidence>
<feature type="domain" description="Trans-2-enoyl-CoA reductase catalytic" evidence="11">
    <location>
        <begin position="82"/>
        <end position="313"/>
    </location>
</feature>
<evidence type="ECO:0000259" key="11">
    <source>
        <dbReference type="Pfam" id="PF12241"/>
    </source>
</evidence>
<keyword evidence="15" id="KW-1185">Reference proteome</keyword>
<dbReference type="NCBIfam" id="NF043048">
    <property type="entry name" value="EnoyACPredFabV"/>
    <property type="match status" value="1"/>
</dbReference>
<organism evidence="13 15">
    <name type="scientific">Phenylobacterium glaciei</name>
    <dbReference type="NCBI Taxonomy" id="2803784"/>
    <lineage>
        <taxon>Bacteria</taxon>
        <taxon>Pseudomonadati</taxon>
        <taxon>Pseudomonadota</taxon>
        <taxon>Alphaproteobacteria</taxon>
        <taxon>Caulobacterales</taxon>
        <taxon>Caulobacteraceae</taxon>
        <taxon>Phenylobacterium</taxon>
    </lineage>
</organism>
<dbReference type="GO" id="GO:0006633">
    <property type="term" value="P:fatty acid biosynthetic process"/>
    <property type="evidence" value="ECO:0007669"/>
    <property type="project" value="UniProtKB-UniRule"/>
</dbReference>
<feature type="binding site" evidence="9">
    <location>
        <begin position="271"/>
        <end position="273"/>
    </location>
    <ligand>
        <name>NAD(+)</name>
        <dbReference type="ChEBI" id="CHEBI:57540"/>
    </ligand>
</feature>
<reference evidence="14" key="1">
    <citation type="submission" date="2021-01" db="EMBL/GenBank/DDBJ databases">
        <title>Genome sequence of Phenylobacterium sp. 20VBR1 isolated from a valley glaceir, Ny-Alesund, Svalbard.</title>
        <authorList>
            <person name="Thomas F.A."/>
            <person name="Krishnan K.P."/>
            <person name="Sinha R.K."/>
        </authorList>
    </citation>
    <scope>NUCLEOTIDE SEQUENCE</scope>
    <source>
        <strain evidence="14">20VBR1</strain>
    </source>
</reference>
<gene>
    <name evidence="9" type="primary">fabV</name>
    <name evidence="13" type="ORF">JKL49_00615</name>
    <name evidence="14" type="ORF">JKL49_02585</name>
</gene>
<comment type="function">
    <text evidence="9">Involved in the final reduction of the elongation cycle of fatty acid synthesis (FAS II). Catalyzes the reduction of a carbon-carbon double bond in an enoyl moiety that is covalently linked to an acyl carrier protein (ACP).</text>
</comment>
<comment type="caution">
    <text evidence="9">Lacks conserved residue(s) required for the propagation of feature annotation.</text>
</comment>
<feature type="site" description="Plays an important role in discriminating NADH against NADPH" evidence="9">
    <location>
        <position position="75"/>
    </location>
</feature>
<sequence length="392" mass="41915">MIIEPRIRGFICTTAHPQGCAMSVHQQIGYVSGKGEIPGMAKRVLVLGCSAGYGLASRIVATFGGGADTVGVSFEKSPSETKTASAGWYNNRAFEAEAAKAGRKAITLDGDAFSDAMKADTIKAIADNLGQVDLVVYSMAAPVRTHPKTGETFRSAIKPLGAPVTVKTLNTDKGEVFETELQPATPEETAGTVAVMGGEDWEMWIAALSAAGVLAPGFKTLSYTYIGSELTWPIYWKATLGKAKEDLDRAAAAIRTQHGDHAARVVSLKAVVTQASSAIPVVPLYGVVLFKVMKEMGLHEGCIEQIDRLFRTVLPGPEQLDDAGRVRVDDWELSEPVQAEVKRRWAQISTETLPELADLAGFRADFLKIFGFGLAGVDYAAEQDPQVVPEIA</sequence>
<keyword evidence="3 9" id="KW-0276">Fatty acid metabolism</keyword>
<keyword evidence="5 9" id="KW-0520">NAD</keyword>
<keyword evidence="6 9" id="KW-0443">Lipid metabolism</keyword>
<evidence type="ECO:0000256" key="5">
    <source>
        <dbReference type="ARBA" id="ARBA00023027"/>
    </source>
</evidence>
<feature type="binding site" evidence="9">
    <location>
        <begin position="74"/>
        <end position="75"/>
    </location>
    <ligand>
        <name>NAD(+)</name>
        <dbReference type="ChEBI" id="CHEBI:57540"/>
    </ligand>
</feature>
<evidence type="ECO:0000256" key="4">
    <source>
        <dbReference type="ARBA" id="ARBA00023002"/>
    </source>
</evidence>
<dbReference type="PANTHER" id="PTHR37480:SF1">
    <property type="entry name" value="ENOYL-[ACYL-CARRIER-PROTEIN] REDUCTASE [NADH]"/>
    <property type="match status" value="1"/>
</dbReference>
<dbReference type="Gene3D" id="3.40.50.720">
    <property type="entry name" value="NAD(P)-binding Rossmann-like Domain"/>
    <property type="match status" value="1"/>
</dbReference>
<comment type="catalytic activity">
    <reaction evidence="9">
        <text>a 2,3-saturated acyl-[ACP] + NAD(+) = a (2E)-enoyl-[ACP] + NADH + H(+)</text>
        <dbReference type="Rhea" id="RHEA:10240"/>
        <dbReference type="Rhea" id="RHEA-COMP:9925"/>
        <dbReference type="Rhea" id="RHEA-COMP:9926"/>
        <dbReference type="ChEBI" id="CHEBI:15378"/>
        <dbReference type="ChEBI" id="CHEBI:57540"/>
        <dbReference type="ChEBI" id="CHEBI:57945"/>
        <dbReference type="ChEBI" id="CHEBI:78784"/>
        <dbReference type="ChEBI" id="CHEBI:78785"/>
        <dbReference type="EC" id="1.3.1.9"/>
    </reaction>
</comment>
<evidence type="ECO:0000313" key="14">
    <source>
        <dbReference type="EMBL" id="QQZ50501.1"/>
    </source>
</evidence>
<evidence type="ECO:0000256" key="2">
    <source>
        <dbReference type="ARBA" id="ARBA00022516"/>
    </source>
</evidence>
<reference evidence="13" key="2">
    <citation type="submission" date="2021-04" db="EMBL/GenBank/DDBJ databases">
        <title>Draft genome assembly of strain Phenylobacterium sp. 20VBR1 using MiniION and Illumina platforms.</title>
        <authorList>
            <person name="Thomas F.A."/>
            <person name="Krishnan K.P."/>
            <person name="Sinha R.K."/>
        </authorList>
    </citation>
    <scope>NUCLEOTIDE SEQUENCE</scope>
    <source>
        <strain evidence="13">20VBR1</strain>
    </source>
</reference>
<dbReference type="Pfam" id="PF12241">
    <property type="entry name" value="Enoyl_reductase"/>
    <property type="match status" value="1"/>
</dbReference>
<protein>
    <recommendedName>
        <fullName evidence="9">Enoyl-[acyl-carrier-protein] reductase [NADH]</fullName>
        <shortName evidence="9">ENR</shortName>
        <ecNumber evidence="9">1.3.1.9</ecNumber>
    </recommendedName>
</protein>
<accession>A0A941CYK2</accession>
<dbReference type="EC" id="1.3.1.9" evidence="9"/>
<feature type="domain" description="Trans-2-enoyl-CoA reductase-like NAD(P)H binding" evidence="12">
    <location>
        <begin position="2"/>
        <end position="80"/>
    </location>
</feature>
<dbReference type="RefSeq" id="WP_215337454.1">
    <property type="nucleotide sequence ID" value="NZ_JAGSGD010000001.1"/>
</dbReference>
<keyword evidence="7 9" id="KW-0275">Fatty acid biosynthesis</keyword>
<dbReference type="NCBIfam" id="NF010177">
    <property type="entry name" value="PRK13656.1"/>
    <property type="match status" value="1"/>
</dbReference>